<keyword evidence="6" id="KW-0029">Amino-acid transport</keyword>
<dbReference type="InterPro" id="IPR004754">
    <property type="entry name" value="Amino_acid_antiprt"/>
</dbReference>
<keyword evidence="4" id="KW-1003">Cell membrane</keyword>
<feature type="transmembrane region" description="Helical" evidence="9">
    <location>
        <begin position="277"/>
        <end position="298"/>
    </location>
</feature>
<dbReference type="GO" id="GO:0005886">
    <property type="term" value="C:plasma membrane"/>
    <property type="evidence" value="ECO:0007669"/>
    <property type="project" value="UniProtKB-SubCell"/>
</dbReference>
<comment type="caution">
    <text evidence="11">The sequence shown here is derived from an EMBL/GenBank/DDBJ whole genome shotgun (WGS) entry which is preliminary data.</text>
</comment>
<evidence type="ECO:0000256" key="8">
    <source>
        <dbReference type="ARBA" id="ARBA00023136"/>
    </source>
</evidence>
<evidence type="ECO:0000256" key="9">
    <source>
        <dbReference type="SAM" id="Phobius"/>
    </source>
</evidence>
<feature type="transmembrane region" description="Helical" evidence="9">
    <location>
        <begin position="390"/>
        <end position="407"/>
    </location>
</feature>
<dbReference type="GeneID" id="65549235"/>
<feature type="transmembrane region" description="Helical" evidence="9">
    <location>
        <begin position="233"/>
        <end position="257"/>
    </location>
</feature>
<feature type="transmembrane region" description="Helical" evidence="9">
    <location>
        <begin position="128"/>
        <end position="146"/>
    </location>
</feature>
<evidence type="ECO:0000313" key="11">
    <source>
        <dbReference type="EMBL" id="MBV6546370.1"/>
    </source>
</evidence>
<evidence type="ECO:0000313" key="12">
    <source>
        <dbReference type="Proteomes" id="UP000732858"/>
    </source>
</evidence>
<keyword evidence="13" id="KW-1185">Reference proteome</keyword>
<dbReference type="PANTHER" id="PTHR42770:SF4">
    <property type="entry name" value="ARGININE_ORNITHINE ANTIPORTER-RELATED"/>
    <property type="match status" value="1"/>
</dbReference>
<keyword evidence="5 9" id="KW-0812">Transmembrane</keyword>
<dbReference type="RefSeq" id="WP_157403344.1">
    <property type="nucleotide sequence ID" value="NZ_JABULY010000001.1"/>
</dbReference>
<dbReference type="Gene3D" id="1.20.1740.10">
    <property type="entry name" value="Amino acid/polyamine transporter I"/>
    <property type="match status" value="1"/>
</dbReference>
<dbReference type="NCBIfam" id="TIGR00905">
    <property type="entry name" value="2A0302"/>
    <property type="match status" value="1"/>
</dbReference>
<evidence type="ECO:0000313" key="10">
    <source>
        <dbReference type="EMBL" id="MBV6531297.1"/>
    </source>
</evidence>
<feature type="transmembrane region" description="Helical" evidence="9">
    <location>
        <begin position="358"/>
        <end position="378"/>
    </location>
</feature>
<dbReference type="PANTHER" id="PTHR42770">
    <property type="entry name" value="AMINO ACID TRANSPORTER-RELATED"/>
    <property type="match status" value="1"/>
</dbReference>
<feature type="transmembrane region" description="Helical" evidence="9">
    <location>
        <begin position="445"/>
        <end position="466"/>
    </location>
</feature>
<evidence type="ECO:0000256" key="4">
    <source>
        <dbReference type="ARBA" id="ARBA00022475"/>
    </source>
</evidence>
<proteinExistence type="inferred from homology"/>
<dbReference type="Proteomes" id="UP000732858">
    <property type="component" value="Unassembled WGS sequence"/>
</dbReference>
<protein>
    <submittedName>
        <fullName evidence="11">Amino acid permease</fullName>
    </submittedName>
</protein>
<keyword evidence="8 9" id="KW-0472">Membrane</keyword>
<dbReference type="GO" id="GO:0006865">
    <property type="term" value="P:amino acid transport"/>
    <property type="evidence" value="ECO:0007669"/>
    <property type="project" value="UniProtKB-KW"/>
</dbReference>
<dbReference type="OrthoDB" id="3185104at2"/>
<feature type="transmembrane region" description="Helical" evidence="9">
    <location>
        <begin position="158"/>
        <end position="180"/>
    </location>
</feature>
<keyword evidence="7 9" id="KW-1133">Transmembrane helix</keyword>
<dbReference type="AlphaFoldDB" id="A0A949T3T9"/>
<feature type="transmembrane region" description="Helical" evidence="9">
    <location>
        <begin position="332"/>
        <end position="352"/>
    </location>
</feature>
<evidence type="ECO:0000256" key="1">
    <source>
        <dbReference type="ARBA" id="ARBA00004651"/>
    </source>
</evidence>
<feature type="transmembrane region" description="Helical" evidence="9">
    <location>
        <begin position="7"/>
        <end position="27"/>
    </location>
</feature>
<feature type="transmembrane region" description="Helical" evidence="9">
    <location>
        <begin position="413"/>
        <end position="433"/>
    </location>
</feature>
<name>A0A949T3T9_9PAST</name>
<dbReference type="GO" id="GO:0022857">
    <property type="term" value="F:transmembrane transporter activity"/>
    <property type="evidence" value="ECO:0007669"/>
    <property type="project" value="InterPro"/>
</dbReference>
<feature type="transmembrane region" description="Helical" evidence="9">
    <location>
        <begin position="83"/>
        <end position="108"/>
    </location>
</feature>
<dbReference type="Pfam" id="PF13520">
    <property type="entry name" value="AA_permease_2"/>
    <property type="match status" value="1"/>
</dbReference>
<accession>A0A949T3T9</accession>
<dbReference type="InterPro" id="IPR050367">
    <property type="entry name" value="APC_superfamily"/>
</dbReference>
<dbReference type="PIRSF" id="PIRSF006060">
    <property type="entry name" value="AA_transporter"/>
    <property type="match status" value="1"/>
</dbReference>
<evidence type="ECO:0000256" key="2">
    <source>
        <dbReference type="ARBA" id="ARBA00008220"/>
    </source>
</evidence>
<feature type="transmembrane region" description="Helical" evidence="9">
    <location>
        <begin position="39"/>
        <end position="62"/>
    </location>
</feature>
<reference evidence="11 13" key="1">
    <citation type="journal article" date="2021" name="Mol. Ecol.">
        <title>Polar bear-adapted Ursidibacter maritimus are remarkably conserved after generations in captivity.</title>
        <authorList>
            <person name="Espinosa-Gongora C."/>
            <person name="Hansen M.J."/>
            <person name="Bertelsen M.F."/>
            <person name="Bojesen A.M."/>
        </authorList>
    </citation>
    <scope>NUCLEOTIDE SEQUENCE</scope>
    <source>
        <strain evidence="11">Pb43105x</strain>
        <strain evidence="10 13">Pb43106</strain>
    </source>
</reference>
<feature type="transmembrane region" description="Helical" evidence="9">
    <location>
        <begin position="200"/>
        <end position="221"/>
    </location>
</feature>
<dbReference type="EMBL" id="JABULY010000001">
    <property type="protein sequence ID" value="MBV6531297.1"/>
    <property type="molecule type" value="Genomic_DNA"/>
</dbReference>
<organism evidence="11 12">
    <name type="scientific">Ursidibacter maritimus</name>
    <dbReference type="NCBI Taxonomy" id="1331689"/>
    <lineage>
        <taxon>Bacteria</taxon>
        <taxon>Pseudomonadati</taxon>
        <taxon>Pseudomonadota</taxon>
        <taxon>Gammaproteobacteria</taxon>
        <taxon>Pasteurellales</taxon>
        <taxon>Pasteurellaceae</taxon>
        <taxon>Ursidibacter</taxon>
    </lineage>
</organism>
<comment type="similarity">
    <text evidence="2">Belongs to the amino acid-polyamine-organocation (APC) superfamily. Basic amino acid/polyamine antiporter (APA) (TC 2.A.3.2) family.</text>
</comment>
<evidence type="ECO:0000313" key="13">
    <source>
        <dbReference type="Proteomes" id="UP001196379"/>
    </source>
</evidence>
<dbReference type="Proteomes" id="UP001196379">
    <property type="component" value="Unassembled WGS sequence"/>
</dbReference>
<dbReference type="EMBL" id="JABUMC010000005">
    <property type="protein sequence ID" value="MBV6546370.1"/>
    <property type="molecule type" value="Genomic_DNA"/>
</dbReference>
<evidence type="ECO:0000256" key="5">
    <source>
        <dbReference type="ARBA" id="ARBA00022692"/>
    </source>
</evidence>
<gene>
    <name evidence="10" type="ORF">HT657_03925</name>
    <name evidence="11" type="ORF">HT672_03540</name>
</gene>
<evidence type="ECO:0000256" key="7">
    <source>
        <dbReference type="ARBA" id="ARBA00022989"/>
    </source>
</evidence>
<evidence type="ECO:0000256" key="3">
    <source>
        <dbReference type="ARBA" id="ARBA00022448"/>
    </source>
</evidence>
<dbReference type="InterPro" id="IPR002293">
    <property type="entry name" value="AA/rel_permease1"/>
</dbReference>
<evidence type="ECO:0000256" key="6">
    <source>
        <dbReference type="ARBA" id="ARBA00022970"/>
    </source>
</evidence>
<sequence length="472" mass="51237">MSKGKIGLFSLTALVLSSMIGFGIFSLPQNMAEVAGAEALLIGWLITGIGIVFLGLSFFFLSRLKPELDGGVYTYAREGFGDLVGSLAAWGYWLCTAIGSVGYLVVAFEGIGTFVDTPSLSLFGKGNTIAAILGASTIVWLVHLLIARGIKEAASVNLIATIVKTLPLFLFIGLTIWYFSPTQFAHDFDGASLQQPLLEQVKGTMLITLWVFVGVEGASILSAHAKKKSDVGLATLLGILITLVLYVAITVFSLGILPREVIAQMPNPSMAGILEHLIGASGKIIITFCLIVSVLASYMSWTMFSSEIPYQAAKSHNFPQSLNKTNKNGTPIGGLWLTNITIQISLLLVLFTGKGYNVLIQISTAMILVPYFLVSAYLLKTAIKQSAAWYIKLTGLMSSLYALWIVYAAGLDYLLLSVLLYMPGIAVFIYSHYQYNQGKAFTFNRYEKVLLCAISLLFIVSVYYSVTNMSWS</sequence>
<keyword evidence="3" id="KW-0813">Transport</keyword>
<comment type="subcellular location">
    <subcellularLocation>
        <location evidence="1">Cell membrane</location>
        <topology evidence="1">Multi-pass membrane protein</topology>
    </subcellularLocation>
</comment>